<dbReference type="RefSeq" id="XP_007389013.1">
    <property type="nucleotide sequence ID" value="XM_007388951.1"/>
</dbReference>
<evidence type="ECO:0000313" key="4">
    <source>
        <dbReference type="Proteomes" id="UP000054196"/>
    </source>
</evidence>
<reference evidence="4" key="1">
    <citation type="journal article" date="2012" name="Science">
        <title>The Paleozoic origin of enzymatic lignin decomposition reconstructed from 31 fungal genomes.</title>
        <authorList>
            <person name="Floudas D."/>
            <person name="Binder M."/>
            <person name="Riley R."/>
            <person name="Barry K."/>
            <person name="Blanchette R.A."/>
            <person name="Henrissat B."/>
            <person name="Martinez A.T."/>
            <person name="Otillar R."/>
            <person name="Spatafora J.W."/>
            <person name="Yadav J.S."/>
            <person name="Aerts A."/>
            <person name="Benoit I."/>
            <person name="Boyd A."/>
            <person name="Carlson A."/>
            <person name="Copeland A."/>
            <person name="Coutinho P.M."/>
            <person name="de Vries R.P."/>
            <person name="Ferreira P."/>
            <person name="Findley K."/>
            <person name="Foster B."/>
            <person name="Gaskell J."/>
            <person name="Glotzer D."/>
            <person name="Gorecki P."/>
            <person name="Heitman J."/>
            <person name="Hesse C."/>
            <person name="Hori C."/>
            <person name="Igarashi K."/>
            <person name="Jurgens J.A."/>
            <person name="Kallen N."/>
            <person name="Kersten P."/>
            <person name="Kohler A."/>
            <person name="Kuees U."/>
            <person name="Kumar T.K.A."/>
            <person name="Kuo A."/>
            <person name="LaButti K."/>
            <person name="Larrondo L.F."/>
            <person name="Lindquist E."/>
            <person name="Ling A."/>
            <person name="Lombard V."/>
            <person name="Lucas S."/>
            <person name="Lundell T."/>
            <person name="Martin R."/>
            <person name="McLaughlin D.J."/>
            <person name="Morgenstern I."/>
            <person name="Morin E."/>
            <person name="Murat C."/>
            <person name="Nagy L.G."/>
            <person name="Nolan M."/>
            <person name="Ohm R.A."/>
            <person name="Patyshakuliyeva A."/>
            <person name="Rokas A."/>
            <person name="Ruiz-Duenas F.J."/>
            <person name="Sabat G."/>
            <person name="Salamov A."/>
            <person name="Samejima M."/>
            <person name="Schmutz J."/>
            <person name="Slot J.C."/>
            <person name="St John F."/>
            <person name="Stenlid J."/>
            <person name="Sun H."/>
            <person name="Sun S."/>
            <person name="Syed K."/>
            <person name="Tsang A."/>
            <person name="Wiebenga A."/>
            <person name="Young D."/>
            <person name="Pisabarro A."/>
            <person name="Eastwood D.C."/>
            <person name="Martin F."/>
            <person name="Cullen D."/>
            <person name="Grigoriev I.V."/>
            <person name="Hibbett D.S."/>
        </authorList>
    </citation>
    <scope>NUCLEOTIDE SEQUENCE [LARGE SCALE GENOMIC DNA]</scope>
    <source>
        <strain evidence="4">HHB-11173 SS5</strain>
    </source>
</reference>
<feature type="compositionally biased region" description="Polar residues" evidence="1">
    <location>
        <begin position="62"/>
        <end position="95"/>
    </location>
</feature>
<dbReference type="HOGENOM" id="CLU_1343865_0_0_1"/>
<feature type="region of interest" description="Disordered" evidence="1">
    <location>
        <begin position="62"/>
        <end position="204"/>
    </location>
</feature>
<evidence type="ECO:0000256" key="2">
    <source>
        <dbReference type="SAM" id="Phobius"/>
    </source>
</evidence>
<feature type="transmembrane region" description="Helical" evidence="2">
    <location>
        <begin position="6"/>
        <end position="27"/>
    </location>
</feature>
<proteinExistence type="predicted"/>
<protein>
    <submittedName>
        <fullName evidence="3">Uncharacterized protein</fullName>
    </submittedName>
</protein>
<organism evidence="3 4">
    <name type="scientific">Punctularia strigosozonata (strain HHB-11173)</name>
    <name type="common">White-rot fungus</name>
    <dbReference type="NCBI Taxonomy" id="741275"/>
    <lineage>
        <taxon>Eukaryota</taxon>
        <taxon>Fungi</taxon>
        <taxon>Dikarya</taxon>
        <taxon>Basidiomycota</taxon>
        <taxon>Agaricomycotina</taxon>
        <taxon>Agaricomycetes</taxon>
        <taxon>Corticiales</taxon>
        <taxon>Punctulariaceae</taxon>
        <taxon>Punctularia</taxon>
    </lineage>
</organism>
<keyword evidence="2" id="KW-1133">Transmembrane helix</keyword>
<gene>
    <name evidence="3" type="ORF">PUNSTDRAFT_116862</name>
</gene>
<feature type="compositionally biased region" description="Pro residues" evidence="1">
    <location>
        <begin position="136"/>
        <end position="148"/>
    </location>
</feature>
<evidence type="ECO:0000313" key="3">
    <source>
        <dbReference type="EMBL" id="EIN03728.1"/>
    </source>
</evidence>
<keyword evidence="2" id="KW-0812">Transmembrane</keyword>
<evidence type="ECO:0000256" key="1">
    <source>
        <dbReference type="SAM" id="MobiDB-lite"/>
    </source>
</evidence>
<dbReference type="KEGG" id="psq:PUNSTDRAFT_116862"/>
<keyword evidence="4" id="KW-1185">Reference proteome</keyword>
<dbReference type="AlphaFoldDB" id="R7S0J8"/>
<sequence length="204" mass="21940">MVGGIVGGIAGALIGAALLTACALFCLRRRRLAEQKRLVDAERRPQPFVRMHLVEDMLANSTTHAHTSPSSQAGTRTAASPSRTSMSTTQWSAPTSVPFAAERATEPQAPVQVLPKPEWDPTTGVPTSQHPDPRRPLPMPIVPPPPPNQAEATAQRNHYPRTPSLFGTVTATTTDEHVMRPPSYQAPPPQYMSGPPRAAPGLKR</sequence>
<keyword evidence="2" id="KW-0472">Membrane</keyword>
<accession>R7S0J8</accession>
<name>R7S0J8_PUNST</name>
<dbReference type="GeneID" id="18876843"/>
<dbReference type="Proteomes" id="UP000054196">
    <property type="component" value="Unassembled WGS sequence"/>
</dbReference>
<dbReference type="EMBL" id="JH687559">
    <property type="protein sequence ID" value="EIN03728.1"/>
    <property type="molecule type" value="Genomic_DNA"/>
</dbReference>